<dbReference type="Gene3D" id="3.40.50.300">
    <property type="entry name" value="P-loop containing nucleotide triphosphate hydrolases"/>
    <property type="match status" value="1"/>
</dbReference>
<dbReference type="InterPro" id="IPR027417">
    <property type="entry name" value="P-loop_NTPase"/>
</dbReference>
<gene>
    <name evidence="4" type="ORF">EDD29_2742</name>
</gene>
<dbReference type="GO" id="GO:0005737">
    <property type="term" value="C:cytoplasm"/>
    <property type="evidence" value="ECO:0007669"/>
    <property type="project" value="TreeGrafter"/>
</dbReference>
<dbReference type="GO" id="GO:0003677">
    <property type="term" value="F:DNA binding"/>
    <property type="evidence" value="ECO:0007669"/>
    <property type="project" value="InterPro"/>
</dbReference>
<dbReference type="AlphaFoldDB" id="A0A3N1CV82"/>
<keyword evidence="2" id="KW-0067">ATP-binding</keyword>
<dbReference type="Proteomes" id="UP000272400">
    <property type="component" value="Unassembled WGS sequence"/>
</dbReference>
<keyword evidence="1" id="KW-0547">Nucleotide-binding</keyword>
<protein>
    <submittedName>
        <fullName evidence="4">Transcriptional regulator</fullName>
    </submittedName>
</protein>
<dbReference type="InterPro" id="IPR000792">
    <property type="entry name" value="Tscrpt_reg_LuxR_C"/>
</dbReference>
<dbReference type="PROSITE" id="PS50043">
    <property type="entry name" value="HTH_LUXR_2"/>
    <property type="match status" value="1"/>
</dbReference>
<evidence type="ECO:0000256" key="2">
    <source>
        <dbReference type="ARBA" id="ARBA00022840"/>
    </source>
</evidence>
<organism evidence="4 5">
    <name type="scientific">Actinocorallia herbida</name>
    <dbReference type="NCBI Taxonomy" id="58109"/>
    <lineage>
        <taxon>Bacteria</taxon>
        <taxon>Bacillati</taxon>
        <taxon>Actinomycetota</taxon>
        <taxon>Actinomycetes</taxon>
        <taxon>Streptosporangiales</taxon>
        <taxon>Thermomonosporaceae</taxon>
        <taxon>Actinocorallia</taxon>
    </lineage>
</organism>
<dbReference type="SUPFAM" id="SSF46894">
    <property type="entry name" value="C-terminal effector domain of the bipartite response regulators"/>
    <property type="match status" value="1"/>
</dbReference>
<dbReference type="GO" id="GO:0004016">
    <property type="term" value="F:adenylate cyclase activity"/>
    <property type="evidence" value="ECO:0007669"/>
    <property type="project" value="TreeGrafter"/>
</dbReference>
<dbReference type="PROSITE" id="PS00622">
    <property type="entry name" value="HTH_LUXR_1"/>
    <property type="match status" value="1"/>
</dbReference>
<dbReference type="SUPFAM" id="SSF52540">
    <property type="entry name" value="P-loop containing nucleoside triphosphate hydrolases"/>
    <property type="match status" value="1"/>
</dbReference>
<accession>A0A3N1CV82</accession>
<dbReference type="InterPro" id="IPR041664">
    <property type="entry name" value="AAA_16"/>
</dbReference>
<comment type="caution">
    <text evidence="4">The sequence shown here is derived from an EMBL/GenBank/DDBJ whole genome shotgun (WGS) entry which is preliminary data.</text>
</comment>
<proteinExistence type="predicted"/>
<dbReference type="EMBL" id="RJKE01000001">
    <property type="protein sequence ID" value="ROO85202.1"/>
    <property type="molecule type" value="Genomic_DNA"/>
</dbReference>
<dbReference type="InterPro" id="IPR036388">
    <property type="entry name" value="WH-like_DNA-bd_sf"/>
</dbReference>
<dbReference type="PANTHER" id="PTHR16305">
    <property type="entry name" value="TESTICULAR SOLUBLE ADENYLYL CYCLASE"/>
    <property type="match status" value="1"/>
</dbReference>
<feature type="domain" description="HTH luxR-type" evidence="3">
    <location>
        <begin position="825"/>
        <end position="889"/>
    </location>
</feature>
<name>A0A3N1CV82_9ACTN</name>
<evidence type="ECO:0000256" key="1">
    <source>
        <dbReference type="ARBA" id="ARBA00022741"/>
    </source>
</evidence>
<evidence type="ECO:0000313" key="4">
    <source>
        <dbReference type="EMBL" id="ROO85202.1"/>
    </source>
</evidence>
<dbReference type="Pfam" id="PF00196">
    <property type="entry name" value="GerE"/>
    <property type="match status" value="1"/>
</dbReference>
<dbReference type="GO" id="GO:0005524">
    <property type="term" value="F:ATP binding"/>
    <property type="evidence" value="ECO:0007669"/>
    <property type="project" value="UniProtKB-KW"/>
</dbReference>
<dbReference type="Gene3D" id="1.10.10.10">
    <property type="entry name" value="Winged helix-like DNA-binding domain superfamily/Winged helix DNA-binding domain"/>
    <property type="match status" value="1"/>
</dbReference>
<dbReference type="InterPro" id="IPR016032">
    <property type="entry name" value="Sig_transdc_resp-reg_C-effctor"/>
</dbReference>
<keyword evidence="5" id="KW-1185">Reference proteome</keyword>
<reference evidence="4 5" key="1">
    <citation type="submission" date="2018-11" db="EMBL/GenBank/DDBJ databases">
        <title>Sequencing the genomes of 1000 actinobacteria strains.</title>
        <authorList>
            <person name="Klenk H.-P."/>
        </authorList>
    </citation>
    <scope>NUCLEOTIDE SEQUENCE [LARGE SCALE GENOMIC DNA]</scope>
    <source>
        <strain evidence="4 5">DSM 44254</strain>
    </source>
</reference>
<dbReference type="PANTHER" id="PTHR16305:SF35">
    <property type="entry name" value="TRANSCRIPTIONAL ACTIVATOR DOMAIN"/>
    <property type="match status" value="1"/>
</dbReference>
<evidence type="ECO:0000259" key="3">
    <source>
        <dbReference type="PROSITE" id="PS50043"/>
    </source>
</evidence>
<dbReference type="SMART" id="SM00421">
    <property type="entry name" value="HTH_LUXR"/>
    <property type="match status" value="1"/>
</dbReference>
<dbReference type="PRINTS" id="PR00038">
    <property type="entry name" value="HTHLUXR"/>
</dbReference>
<evidence type="ECO:0000313" key="5">
    <source>
        <dbReference type="Proteomes" id="UP000272400"/>
    </source>
</evidence>
<dbReference type="GO" id="GO:0006355">
    <property type="term" value="P:regulation of DNA-templated transcription"/>
    <property type="evidence" value="ECO:0007669"/>
    <property type="project" value="InterPro"/>
</dbReference>
<dbReference type="CDD" id="cd06170">
    <property type="entry name" value="LuxR_C_like"/>
    <property type="match status" value="1"/>
</dbReference>
<dbReference type="Pfam" id="PF13191">
    <property type="entry name" value="AAA_16"/>
    <property type="match status" value="1"/>
</dbReference>
<sequence>MVLKPEVLFGREREIAAIELLTAGVGERGAALIVRGEAGCGKTALLDHAERHAESRGLRVLRAAGVESEAEIDYAALHQLLYPVLDRIGDLHASQRDTLARVLGMTVGGGVPGDRFVLALAVLGLLSEASPAVVIVDDAHWLDHASADALRFAARRLAGEQICLLFGVRDGHEHAFGGSGLAELPVGPLAAEDAALLLTRRVPHPIAAPVREQLLTEAAGNPLALLELPAGLTPDQLSGTVPLPERPYWATRLTTVFVDRVQGLPPSTRTLLLLAAADDALQMADLLKAGELLGIAAADLDPAERKGVVHVRGDYLAFRHPLVRSAVYQSATFAERQAVHLCLARVRAADPDRAAWHRAAAVGGRDAEVSDALEAVADRAQQRSGAAAAAAALARSAELSPDPAVAAARQARAAEAARLAGRPSWARTLASTAGPHTADETTRAQLAYTLASIQSETGEVAGAGVTLSQAELGLSDPRARAQVLSRAMWFAWNAGDLPLLRDIAERLRALPVPPLQRAVAVLAEEEPRPAAEWRPLSHGEPVYLHYAADSAEWYSGARDRPSAEGYATRLEAELRERGAFGELALALEVIAQWEADSGHPRSAQATAEQGLLLTEETGWHLRAAIFRSLLALSAARSGDAARTSEMASAALDWAAPHQVRSVASRAVWALGLLHLAGADPAAAHRHLIRLVSPHDVAAHFRISRRALADVVEAAVRADARADLPADLPLRDDPLSLRARALLEPGDAAFGAALAAAEGFGDPYELARTRLLYGEWLRRERRPREARGPLRAALNGFETLGAAPWADRARTVLRATGDSVAPNERGASAERLLTPQELQIARFAAQGMSNREIGAQLFLSPRTVGSHLYRIFPKLGITARAELRTLIPIR</sequence>